<gene>
    <name evidence="5" type="ORF">HF872_04655</name>
</gene>
<dbReference type="SMART" id="SM00345">
    <property type="entry name" value="HTH_GNTR"/>
    <property type="match status" value="1"/>
</dbReference>
<evidence type="ECO:0000313" key="6">
    <source>
        <dbReference type="Proteomes" id="UP000591071"/>
    </source>
</evidence>
<proteinExistence type="predicted"/>
<evidence type="ECO:0000259" key="4">
    <source>
        <dbReference type="PROSITE" id="PS50949"/>
    </source>
</evidence>
<dbReference type="InterPro" id="IPR036390">
    <property type="entry name" value="WH_DNA-bd_sf"/>
</dbReference>
<evidence type="ECO:0000256" key="3">
    <source>
        <dbReference type="ARBA" id="ARBA00023163"/>
    </source>
</evidence>
<dbReference type="RefSeq" id="WP_170087369.1">
    <property type="nucleotide sequence ID" value="NZ_JABAFG010000005.1"/>
</dbReference>
<dbReference type="PANTHER" id="PTHR43537">
    <property type="entry name" value="TRANSCRIPTIONAL REGULATOR, GNTR FAMILY"/>
    <property type="match status" value="1"/>
</dbReference>
<dbReference type="PROSITE" id="PS50949">
    <property type="entry name" value="HTH_GNTR"/>
    <property type="match status" value="1"/>
</dbReference>
<dbReference type="Gene3D" id="1.20.120.530">
    <property type="entry name" value="GntR ligand-binding domain-like"/>
    <property type="match status" value="1"/>
</dbReference>
<accession>A0A848BRM8</accession>
<protein>
    <submittedName>
        <fullName evidence="5">GntR family transcriptional regulator</fullName>
    </submittedName>
</protein>
<dbReference type="SUPFAM" id="SSF48008">
    <property type="entry name" value="GntR ligand-binding domain-like"/>
    <property type="match status" value="1"/>
</dbReference>
<evidence type="ECO:0000313" key="5">
    <source>
        <dbReference type="EMBL" id="NME27915.1"/>
    </source>
</evidence>
<dbReference type="AlphaFoldDB" id="A0A848BRM8"/>
<dbReference type="EMBL" id="JABAFG010000005">
    <property type="protein sequence ID" value="NME27915.1"/>
    <property type="molecule type" value="Genomic_DNA"/>
</dbReference>
<dbReference type="Gene3D" id="1.10.10.10">
    <property type="entry name" value="Winged helix-like DNA-binding domain superfamily/Winged helix DNA-binding domain"/>
    <property type="match status" value="1"/>
</dbReference>
<keyword evidence="3" id="KW-0804">Transcription</keyword>
<sequence>MRKRNPFLSLSDIVYDILLQEIVSFRMAPGSRVNESTIAELLGVSRSPVKNALTRLMHNSYVVRQPGYRVAAFSEKEYTDIAELSELIEPYAAGRAAVAIKDTDLDVLYDIAGQLQHICVKSGNLQHRYIDVVDLEYQFHSRIVHLADHPLLEEFYEHIKYKLYRYRSYLNYDPPSGYFEVVGTEHLTICDILKMRDQGMAEAIMRRHLALARAEFKRKFPAENNQEFNKKGPFSPT</sequence>
<evidence type="ECO:0000256" key="2">
    <source>
        <dbReference type="ARBA" id="ARBA00023125"/>
    </source>
</evidence>
<dbReference type="InterPro" id="IPR000524">
    <property type="entry name" value="Tscrpt_reg_HTH_GntR"/>
</dbReference>
<dbReference type="SMART" id="SM00895">
    <property type="entry name" value="FCD"/>
    <property type="match status" value="1"/>
</dbReference>
<keyword evidence="1" id="KW-0805">Transcription regulation</keyword>
<comment type="caution">
    <text evidence="5">The sequence shown here is derived from an EMBL/GenBank/DDBJ whole genome shotgun (WGS) entry which is preliminary data.</text>
</comment>
<dbReference type="InterPro" id="IPR011711">
    <property type="entry name" value="GntR_C"/>
</dbReference>
<dbReference type="Proteomes" id="UP000591071">
    <property type="component" value="Unassembled WGS sequence"/>
</dbReference>
<dbReference type="InterPro" id="IPR008920">
    <property type="entry name" value="TF_FadR/GntR_C"/>
</dbReference>
<keyword evidence="2" id="KW-0238">DNA-binding</keyword>
<feature type="domain" description="HTH gntR-type" evidence="4">
    <location>
        <begin position="8"/>
        <end position="77"/>
    </location>
</feature>
<dbReference type="GO" id="GO:0003677">
    <property type="term" value="F:DNA binding"/>
    <property type="evidence" value="ECO:0007669"/>
    <property type="project" value="UniProtKB-KW"/>
</dbReference>
<dbReference type="PANTHER" id="PTHR43537:SF5">
    <property type="entry name" value="UXU OPERON TRANSCRIPTIONAL REGULATOR"/>
    <property type="match status" value="1"/>
</dbReference>
<evidence type="ECO:0000256" key="1">
    <source>
        <dbReference type="ARBA" id="ARBA00023015"/>
    </source>
</evidence>
<dbReference type="Pfam" id="PF07729">
    <property type="entry name" value="FCD"/>
    <property type="match status" value="1"/>
</dbReference>
<dbReference type="GO" id="GO:0003700">
    <property type="term" value="F:DNA-binding transcription factor activity"/>
    <property type="evidence" value="ECO:0007669"/>
    <property type="project" value="InterPro"/>
</dbReference>
<dbReference type="Pfam" id="PF00392">
    <property type="entry name" value="GntR"/>
    <property type="match status" value="1"/>
</dbReference>
<dbReference type="InterPro" id="IPR036388">
    <property type="entry name" value="WH-like_DNA-bd_sf"/>
</dbReference>
<name>A0A848BRM8_9FIRM</name>
<dbReference type="SUPFAM" id="SSF46785">
    <property type="entry name" value="Winged helix' DNA-binding domain"/>
    <property type="match status" value="1"/>
</dbReference>
<reference evidence="5 6" key="1">
    <citation type="submission" date="2020-04" db="EMBL/GenBank/DDBJ databases">
        <authorList>
            <person name="Hitch T.C.A."/>
            <person name="Wylensek D."/>
            <person name="Clavel T."/>
        </authorList>
    </citation>
    <scope>NUCLEOTIDE SEQUENCE [LARGE SCALE GENOMIC DNA]</scope>
    <source>
        <strain evidence="5 6">Oil-RF-744-FAT-WT-6-1</strain>
    </source>
</reference>
<organism evidence="5 6">
    <name type="scientific">Megasphaera hexanoica</name>
    <dbReference type="NCBI Taxonomy" id="1675036"/>
    <lineage>
        <taxon>Bacteria</taxon>
        <taxon>Bacillati</taxon>
        <taxon>Bacillota</taxon>
        <taxon>Negativicutes</taxon>
        <taxon>Veillonellales</taxon>
        <taxon>Veillonellaceae</taxon>
        <taxon>Megasphaera</taxon>
    </lineage>
</organism>